<proteinExistence type="predicted"/>
<feature type="non-terminal residue" evidence="1">
    <location>
        <position position="1"/>
    </location>
</feature>
<reference evidence="1" key="1">
    <citation type="journal article" date="2015" name="Nature">
        <title>Complex archaea that bridge the gap between prokaryotes and eukaryotes.</title>
        <authorList>
            <person name="Spang A."/>
            <person name="Saw J.H."/>
            <person name="Jorgensen S.L."/>
            <person name="Zaremba-Niedzwiedzka K."/>
            <person name="Martijn J."/>
            <person name="Lind A.E."/>
            <person name="van Eijk R."/>
            <person name="Schleper C."/>
            <person name="Guy L."/>
            <person name="Ettema T.J."/>
        </authorList>
    </citation>
    <scope>NUCLEOTIDE SEQUENCE</scope>
</reference>
<feature type="non-terminal residue" evidence="1">
    <location>
        <position position="337"/>
    </location>
</feature>
<comment type="caution">
    <text evidence="1">The sequence shown here is derived from an EMBL/GenBank/DDBJ whole genome shotgun (WGS) entry which is preliminary data.</text>
</comment>
<sequence>KLIATTRGWLSPGTSAPMVVTGGTGNDEFVVYANQAELRLEGHDDNDLFIVRAFAIAAVVDTDANSDGILDGKDLDDPFGIDTNGNGFADAGDESLDPSRPLILDPLHRRTDNNGDGIFNAADAHITTDTNGDGRIDLSDEPNHWQDDKIILDNIDGKWVARPVIGLGFSTARPLDIRAGGGEDEVQYNVNAPVSVDGGTGFDKLVVLGTEFADDFAITREGIFGAGLNVRYATIEVVEIDGLEGDDEFYVQSTAFGVAYRVIGGLGSDTINVTGDVTADIVTRELEGASGAIDHLVTSDDVRYDGLAVDGLDYNVATSEAGLVVITETGSGTTVSE</sequence>
<accession>A0A0F8VWH5</accession>
<dbReference type="EMBL" id="LAZR01068912">
    <property type="protein sequence ID" value="KKK48748.1"/>
    <property type="molecule type" value="Genomic_DNA"/>
</dbReference>
<protein>
    <submittedName>
        <fullName evidence="1">Uncharacterized protein</fullName>
    </submittedName>
</protein>
<dbReference type="AlphaFoldDB" id="A0A0F8VWH5"/>
<dbReference type="PRINTS" id="PR00313">
    <property type="entry name" value="CABNDNGRPT"/>
</dbReference>
<gene>
    <name evidence="1" type="ORF">LCGC14_3142010</name>
</gene>
<name>A0A0F8VWH5_9ZZZZ</name>
<evidence type="ECO:0000313" key="1">
    <source>
        <dbReference type="EMBL" id="KKK48748.1"/>
    </source>
</evidence>
<organism evidence="1">
    <name type="scientific">marine sediment metagenome</name>
    <dbReference type="NCBI Taxonomy" id="412755"/>
    <lineage>
        <taxon>unclassified sequences</taxon>
        <taxon>metagenomes</taxon>
        <taxon>ecological metagenomes</taxon>
    </lineage>
</organism>